<evidence type="ECO:0000259" key="1">
    <source>
        <dbReference type="Pfam" id="PF01850"/>
    </source>
</evidence>
<comment type="caution">
    <text evidence="2">The sequence shown here is derived from an EMBL/GenBank/DDBJ whole genome shotgun (WGS) entry which is preliminary data.</text>
</comment>
<dbReference type="AlphaFoldDB" id="A0A150T153"/>
<dbReference type="Proteomes" id="UP000075515">
    <property type="component" value="Unassembled WGS sequence"/>
</dbReference>
<reference evidence="2 3" key="1">
    <citation type="submission" date="2014-02" db="EMBL/GenBank/DDBJ databases">
        <title>The small core and large imbalanced accessory genome model reveals a collaborative survival strategy of Sorangium cellulosum strains in nature.</title>
        <authorList>
            <person name="Han K."/>
            <person name="Peng R."/>
            <person name="Blom J."/>
            <person name="Li Y.-Z."/>
        </authorList>
    </citation>
    <scope>NUCLEOTIDE SEQUENCE [LARGE SCALE GENOMIC DNA]</scope>
    <source>
        <strain evidence="2 3">So0149</strain>
    </source>
</reference>
<sequence>MTTECVEYVTDTHALVWSMYAPSRLGAVALAAFAAADAGAARIHVPAVVVAETIMVVERGRLPGIAMAHLLPRLEAMRTSDNYRLLSLLPEVVLASHTLTAIPDIFDRLIVAEAIHRRTPLLSKDAVIRRTALVATVWDA</sequence>
<evidence type="ECO:0000313" key="2">
    <source>
        <dbReference type="EMBL" id="KYF98444.1"/>
    </source>
</evidence>
<dbReference type="InterPro" id="IPR029060">
    <property type="entry name" value="PIN-like_dom_sf"/>
</dbReference>
<name>A0A150T153_SORCE</name>
<protein>
    <recommendedName>
        <fullName evidence="1">PIN domain-containing protein</fullName>
    </recommendedName>
</protein>
<organism evidence="2 3">
    <name type="scientific">Sorangium cellulosum</name>
    <name type="common">Polyangium cellulosum</name>
    <dbReference type="NCBI Taxonomy" id="56"/>
    <lineage>
        <taxon>Bacteria</taxon>
        <taxon>Pseudomonadati</taxon>
        <taxon>Myxococcota</taxon>
        <taxon>Polyangia</taxon>
        <taxon>Polyangiales</taxon>
        <taxon>Polyangiaceae</taxon>
        <taxon>Sorangium</taxon>
    </lineage>
</organism>
<dbReference type="Gene3D" id="3.40.50.1010">
    <property type="entry name" value="5'-nuclease"/>
    <property type="match status" value="1"/>
</dbReference>
<dbReference type="InterPro" id="IPR002716">
    <property type="entry name" value="PIN_dom"/>
</dbReference>
<feature type="domain" description="PIN" evidence="1">
    <location>
        <begin position="8"/>
        <end position="132"/>
    </location>
</feature>
<dbReference type="SUPFAM" id="SSF88723">
    <property type="entry name" value="PIN domain-like"/>
    <property type="match status" value="1"/>
</dbReference>
<dbReference type="Pfam" id="PF01850">
    <property type="entry name" value="PIN"/>
    <property type="match status" value="1"/>
</dbReference>
<evidence type="ECO:0000313" key="3">
    <source>
        <dbReference type="Proteomes" id="UP000075515"/>
    </source>
</evidence>
<dbReference type="EMBL" id="JEMC01001270">
    <property type="protein sequence ID" value="KYF98444.1"/>
    <property type="molecule type" value="Genomic_DNA"/>
</dbReference>
<gene>
    <name evidence="2" type="ORF">BE18_51955</name>
</gene>
<accession>A0A150T153</accession>
<proteinExistence type="predicted"/>